<keyword evidence="5" id="KW-1185">Reference proteome</keyword>
<dbReference type="EMBL" id="AZBU02000002">
    <property type="protein sequence ID" value="TKR96536.1"/>
    <property type="molecule type" value="Genomic_DNA"/>
</dbReference>
<keyword evidence="2 3" id="KW-0732">Signal</keyword>
<evidence type="ECO:0000313" key="5">
    <source>
        <dbReference type="Proteomes" id="UP000298663"/>
    </source>
</evidence>
<dbReference type="InterPro" id="IPR036438">
    <property type="entry name" value="Insulin-like_sf"/>
</dbReference>
<dbReference type="Proteomes" id="UP000298663">
    <property type="component" value="Unassembled WGS sequence"/>
</dbReference>
<reference evidence="4 5" key="1">
    <citation type="journal article" date="2015" name="Genome Biol.">
        <title>Comparative genomics of Steinernema reveals deeply conserved gene regulatory networks.</title>
        <authorList>
            <person name="Dillman A.R."/>
            <person name="Macchietto M."/>
            <person name="Porter C.F."/>
            <person name="Rogers A."/>
            <person name="Williams B."/>
            <person name="Antoshechkin I."/>
            <person name="Lee M.M."/>
            <person name="Goodwin Z."/>
            <person name="Lu X."/>
            <person name="Lewis E.E."/>
            <person name="Goodrich-Blair H."/>
            <person name="Stock S.P."/>
            <person name="Adams B.J."/>
            <person name="Sternberg P.W."/>
            <person name="Mortazavi A."/>
        </authorList>
    </citation>
    <scope>NUCLEOTIDE SEQUENCE [LARGE SCALE GENOMIC DNA]</scope>
    <source>
        <strain evidence="4 5">ALL</strain>
    </source>
</reference>
<evidence type="ECO:0000313" key="4">
    <source>
        <dbReference type="EMBL" id="TKR96536.1"/>
    </source>
</evidence>
<name>A0A4U5PJ74_STECR</name>
<organism evidence="4 5">
    <name type="scientific">Steinernema carpocapsae</name>
    <name type="common">Entomopathogenic nematode</name>
    <dbReference type="NCBI Taxonomy" id="34508"/>
    <lineage>
        <taxon>Eukaryota</taxon>
        <taxon>Metazoa</taxon>
        <taxon>Ecdysozoa</taxon>
        <taxon>Nematoda</taxon>
        <taxon>Chromadorea</taxon>
        <taxon>Rhabditida</taxon>
        <taxon>Tylenchina</taxon>
        <taxon>Panagrolaimomorpha</taxon>
        <taxon>Strongyloidoidea</taxon>
        <taxon>Steinernematidae</taxon>
        <taxon>Steinernema</taxon>
    </lineage>
</organism>
<dbReference type="SUPFAM" id="SSF56994">
    <property type="entry name" value="Insulin-like"/>
    <property type="match status" value="1"/>
</dbReference>
<evidence type="ECO:0000256" key="2">
    <source>
        <dbReference type="ARBA" id="ARBA00022729"/>
    </source>
</evidence>
<dbReference type="PROSITE" id="PS00262">
    <property type="entry name" value="INSULIN"/>
    <property type="match status" value="1"/>
</dbReference>
<gene>
    <name evidence="4" type="ORF">L596_010539</name>
</gene>
<evidence type="ECO:0008006" key="6">
    <source>
        <dbReference type="Google" id="ProtNLM"/>
    </source>
</evidence>
<comment type="caution">
    <text evidence="4">The sequence shown here is derived from an EMBL/GenBank/DDBJ whole genome shotgun (WGS) entry which is preliminary data.</text>
</comment>
<protein>
    <recommendedName>
        <fullName evidence="6">Insulin-like domain-containing protein</fullName>
    </recommendedName>
</protein>
<sequence>MNTFYVIFFFILASTAFGIHKPKELPKDAHYQKGLTPDQVVQAITVPFRFCGIKLIQFHQQVCFMMGKHVHETPKPDVELTELCCRKHCKMSQVAELC</sequence>
<feature type="signal peptide" evidence="3">
    <location>
        <begin position="1"/>
        <end position="18"/>
    </location>
</feature>
<reference evidence="4 5" key="2">
    <citation type="journal article" date="2019" name="G3 (Bethesda)">
        <title>Hybrid Assembly of the Genome of the Entomopathogenic Nematode Steinernema carpocapsae Identifies the X-Chromosome.</title>
        <authorList>
            <person name="Serra L."/>
            <person name="Macchietto M."/>
            <person name="Macias-Munoz A."/>
            <person name="McGill C.J."/>
            <person name="Rodriguez I.M."/>
            <person name="Rodriguez B."/>
            <person name="Murad R."/>
            <person name="Mortazavi A."/>
        </authorList>
    </citation>
    <scope>NUCLEOTIDE SEQUENCE [LARGE SCALE GENOMIC DNA]</scope>
    <source>
        <strain evidence="4 5">ALL</strain>
    </source>
</reference>
<proteinExistence type="inferred from homology"/>
<accession>A0A4U5PJ74</accession>
<evidence type="ECO:0000256" key="3">
    <source>
        <dbReference type="SAM" id="SignalP"/>
    </source>
</evidence>
<comment type="similarity">
    <text evidence="1">Belongs to the insulin family.</text>
</comment>
<dbReference type="InterPro" id="IPR022353">
    <property type="entry name" value="Insulin_CS"/>
</dbReference>
<dbReference type="AlphaFoldDB" id="A0A4U5PJ74"/>
<feature type="chain" id="PRO_5020945794" description="Insulin-like domain-containing protein" evidence="3">
    <location>
        <begin position="19"/>
        <end position="98"/>
    </location>
</feature>
<evidence type="ECO:0000256" key="1">
    <source>
        <dbReference type="ARBA" id="ARBA00009034"/>
    </source>
</evidence>